<name>A0A4Y5TQ42_9CAUD</name>
<proteinExistence type="predicted"/>
<keyword evidence="1" id="KW-0812">Transmembrane</keyword>
<accession>A0A4Y5TQ42</accession>
<keyword evidence="1" id="KW-0472">Membrane</keyword>
<dbReference type="EMBL" id="MK994515">
    <property type="protein sequence ID" value="QDB71093.1"/>
    <property type="molecule type" value="Genomic_DNA"/>
</dbReference>
<keyword evidence="1" id="KW-1133">Transmembrane helix</keyword>
<reference evidence="3" key="1">
    <citation type="submission" date="2019-05" db="EMBL/GenBank/DDBJ databases">
        <title>Complete Genome Sequence of Serratia marcescens Myophage Moabite.</title>
        <authorList>
            <person name="Price L."/>
            <person name="Rohren M."/>
            <person name="Newkirk H."/>
            <person name="Liu M."/>
            <person name="Ramsey J."/>
        </authorList>
    </citation>
    <scope>NUCLEOTIDE SEQUENCE [LARGE SCALE GENOMIC DNA]</scope>
</reference>
<dbReference type="Proteomes" id="UP000319063">
    <property type="component" value="Segment"/>
</dbReference>
<evidence type="ECO:0000256" key="1">
    <source>
        <dbReference type="SAM" id="Phobius"/>
    </source>
</evidence>
<gene>
    <name evidence="2" type="ORF">CPT_Moabite_061</name>
</gene>
<organism evidence="2 3">
    <name type="scientific">Serratia phage Moabite</name>
    <dbReference type="NCBI Taxonomy" id="2587814"/>
    <lineage>
        <taxon>Viruses</taxon>
        <taxon>Duplodnaviria</taxon>
        <taxon>Heunggongvirae</taxon>
        <taxon>Uroviricota</taxon>
        <taxon>Caudoviricetes</taxon>
        <taxon>Chimalliviridae</taxon>
        <taxon>Moabitevirus</taxon>
        <taxon>Moabitevirus moabite</taxon>
    </lineage>
</organism>
<evidence type="ECO:0000313" key="3">
    <source>
        <dbReference type="Proteomes" id="UP000319063"/>
    </source>
</evidence>
<evidence type="ECO:0000313" key="2">
    <source>
        <dbReference type="EMBL" id="QDB71093.1"/>
    </source>
</evidence>
<protein>
    <submittedName>
        <fullName evidence="2">Uncharacterized protein</fullName>
    </submittedName>
</protein>
<keyword evidence="3" id="KW-1185">Reference proteome</keyword>
<feature type="transmembrane region" description="Helical" evidence="1">
    <location>
        <begin position="12"/>
        <end position="35"/>
    </location>
</feature>
<sequence length="193" mass="21651">MGVSADKTAFSFAKALVVAMLLSGAVIVGVTVAYVSAYNEGNKSEEQIKYLNTESENRLSSYTNSVLEQAQIPEKYKDNLKDVLKTALEARYGDTGNKSAISFIQEHAVNFDSKMYENIQATIKSGREEFRISQTRKIETCRNYRTSLGYFWKGTFLKFAGYPKVNLDDVCALVSDERSMEAFKTKKTSPIKL</sequence>